<dbReference type="STRING" id="441119.SAMN04488047_10398"/>
<protein>
    <submittedName>
        <fullName evidence="2">Hemerythrin HHE cation binding domain-containing protein</fullName>
    </submittedName>
</protein>
<dbReference type="Proteomes" id="UP000199356">
    <property type="component" value="Unassembled WGS sequence"/>
</dbReference>
<organism evidence="2 3">
    <name type="scientific">Tranquillimonas alkanivorans</name>
    <dbReference type="NCBI Taxonomy" id="441119"/>
    <lineage>
        <taxon>Bacteria</taxon>
        <taxon>Pseudomonadati</taxon>
        <taxon>Pseudomonadota</taxon>
        <taxon>Alphaproteobacteria</taxon>
        <taxon>Rhodobacterales</taxon>
        <taxon>Roseobacteraceae</taxon>
        <taxon>Tranquillimonas</taxon>
    </lineage>
</organism>
<proteinExistence type="predicted"/>
<dbReference type="InterPro" id="IPR012312">
    <property type="entry name" value="Hemerythrin-like"/>
</dbReference>
<evidence type="ECO:0000259" key="1">
    <source>
        <dbReference type="Pfam" id="PF01814"/>
    </source>
</evidence>
<dbReference type="AlphaFoldDB" id="A0A1I5N4H8"/>
<evidence type="ECO:0000313" key="3">
    <source>
        <dbReference type="Proteomes" id="UP000199356"/>
    </source>
</evidence>
<gene>
    <name evidence="2" type="ORF">SAMN04488047_10398</name>
</gene>
<accession>A0A1I5N4H8</accession>
<keyword evidence="3" id="KW-1185">Reference proteome</keyword>
<dbReference type="CDD" id="cd12108">
    <property type="entry name" value="Hr-like"/>
    <property type="match status" value="1"/>
</dbReference>
<feature type="domain" description="Hemerythrin-like" evidence="1">
    <location>
        <begin position="42"/>
        <end position="182"/>
    </location>
</feature>
<dbReference type="Gene3D" id="1.20.120.520">
    <property type="entry name" value="nmb1532 protein domain like"/>
    <property type="match status" value="1"/>
</dbReference>
<reference evidence="2 3" key="1">
    <citation type="submission" date="2016-10" db="EMBL/GenBank/DDBJ databases">
        <authorList>
            <person name="de Groot N.N."/>
        </authorList>
    </citation>
    <scope>NUCLEOTIDE SEQUENCE [LARGE SCALE GENOMIC DNA]</scope>
    <source>
        <strain evidence="2 3">DSM 19547</strain>
    </source>
</reference>
<evidence type="ECO:0000313" key="2">
    <source>
        <dbReference type="EMBL" id="SFP16825.1"/>
    </source>
</evidence>
<dbReference type="Pfam" id="PF01814">
    <property type="entry name" value="Hemerythrin"/>
    <property type="match status" value="1"/>
</dbReference>
<sequence length="190" mass="21578">MRGMDQNLTLERRDGLPDHLRVLLDALPRSGWEAHPNFNGMVQFWLQRHLMFRDVLGRLRTDSETFLDGNVDRVKHARETSRYAGFLLNELHAHHHIEDMHYFPALVGLDARLGEGFELLDADHQALDGHIHALAKTTNGFLHAVNQPGGRDAAGKLHTALTGFESFIDRHLTDEEDLVVPVILKYAPKL</sequence>
<name>A0A1I5N4H8_9RHOB</name>
<dbReference type="EMBL" id="FOXA01000003">
    <property type="protein sequence ID" value="SFP16825.1"/>
    <property type="molecule type" value="Genomic_DNA"/>
</dbReference>